<keyword evidence="1" id="KW-0472">Membrane</keyword>
<evidence type="ECO:0000256" key="1">
    <source>
        <dbReference type="SAM" id="Phobius"/>
    </source>
</evidence>
<organism evidence="2">
    <name type="scientific">Ornithodoros turicata</name>
    <dbReference type="NCBI Taxonomy" id="34597"/>
    <lineage>
        <taxon>Eukaryota</taxon>
        <taxon>Metazoa</taxon>
        <taxon>Ecdysozoa</taxon>
        <taxon>Arthropoda</taxon>
        <taxon>Chelicerata</taxon>
        <taxon>Arachnida</taxon>
        <taxon>Acari</taxon>
        <taxon>Parasitiformes</taxon>
        <taxon>Ixodida</taxon>
        <taxon>Ixodoidea</taxon>
        <taxon>Argasidae</taxon>
        <taxon>Ornithodorinae</taxon>
        <taxon>Ornithodoros</taxon>
    </lineage>
</organism>
<dbReference type="RefSeq" id="XP_064484540.1">
    <property type="nucleotide sequence ID" value="XM_064628470.1"/>
</dbReference>
<reference evidence="2" key="1">
    <citation type="submission" date="2018-03" db="EMBL/GenBank/DDBJ databases">
        <title>The relapsing fever spirochete Borrelia turicatae persists in the highly oxidative environment of its soft-bodied tick vector.</title>
        <authorList>
            <person name="Bourret T.J."/>
            <person name="Boyle W.K."/>
            <person name="Valenzuela J.G."/>
            <person name="Oliveira F."/>
            <person name="Lopez J.E."/>
        </authorList>
    </citation>
    <scope>NUCLEOTIDE SEQUENCE</scope>
    <source>
        <strain evidence="2">Kansas strain/isolate</strain>
        <tissue evidence="2">Salivary glands</tissue>
    </source>
</reference>
<dbReference type="GeneID" id="135397121"/>
<sequence>MQSAKLITRVLTSGVRSAATTAATKGSKGPTRRLTYPYTYAQKIANFPYRFHYENMWLVRYLIPALALTYLFYIIPVNRAVNSPANYAAYEEAMRKQAEEDAAHHHH</sequence>
<evidence type="ECO:0000313" key="2">
    <source>
        <dbReference type="EMBL" id="MBY08574.1"/>
    </source>
</evidence>
<dbReference type="KEGG" id="oti:135397121"/>
<dbReference type="EMBL" id="GGLE01004448">
    <property type="protein sequence ID" value="MBY08574.1"/>
    <property type="molecule type" value="Transcribed_RNA"/>
</dbReference>
<dbReference type="AlphaFoldDB" id="A0A2R5LGD2"/>
<dbReference type="CTD" id="246602"/>
<accession>A0A2R5LGD2</accession>
<keyword evidence="1" id="KW-0812">Transmembrane</keyword>
<proteinExistence type="predicted"/>
<keyword evidence="1" id="KW-1133">Transmembrane helix</keyword>
<feature type="transmembrane region" description="Helical" evidence="1">
    <location>
        <begin position="57"/>
        <end position="75"/>
    </location>
</feature>
<protein>
    <submittedName>
        <fullName evidence="2">Putative secreted protein</fullName>
    </submittedName>
</protein>
<name>A0A2R5LGD2_9ACAR</name>